<dbReference type="EMBL" id="FTPS01000001">
    <property type="protein sequence ID" value="SIT80384.1"/>
    <property type="molecule type" value="Genomic_DNA"/>
</dbReference>
<dbReference type="PANTHER" id="PTHR12169:SF6">
    <property type="entry name" value="AFG1-LIKE ATPASE"/>
    <property type="match status" value="1"/>
</dbReference>
<keyword evidence="4" id="KW-1185">Reference proteome</keyword>
<gene>
    <name evidence="3" type="ORF">SAMN05421849_1302</name>
</gene>
<dbReference type="AlphaFoldDB" id="A0A1R3WR29"/>
<dbReference type="InterPro" id="IPR027417">
    <property type="entry name" value="P-loop_NTPase"/>
</dbReference>
<proteinExistence type="predicted"/>
<keyword evidence="3" id="KW-0132">Cell division</keyword>
<sequence length="356" mass="39641">MAHPMSTLAALYETALTEGRLTRDPAQLAVLPEFERLRAALAQPRKRGLFRRRAAPPRGLYLWGGVGRGKSMLMDLFVGSLDTIPARRIHFHAFMQDIHAALESARQSGTPDALVPVANRIAAETRLLALDEIQITDITDAMIVGRLFQALFDAGTVIVTTSNRPPDDLYKDGLNRHLFLPFIDLLKERMEIRELASPTDHRLGRTAGAQSYFTPADARARAAIDTLWQDLTGGGSAPRRIAVQGRDIVLPEFRDGIARASFYDLCAKPLGPADYLAIAESVDLLILEDIPCLSRSNFNEARRFVTLIDALYEGRRRLVASAEDEPESLYREGEGAFEFQRTVSRLREMQADDWPG</sequence>
<dbReference type="InterPro" id="IPR005654">
    <property type="entry name" value="ATPase_AFG1-like"/>
</dbReference>
<keyword evidence="2" id="KW-0067">ATP-binding</keyword>
<accession>A0A1R3WR29</accession>
<dbReference type="PANTHER" id="PTHR12169">
    <property type="entry name" value="ATPASE N2B"/>
    <property type="match status" value="1"/>
</dbReference>
<dbReference type="GO" id="GO:0016887">
    <property type="term" value="F:ATP hydrolysis activity"/>
    <property type="evidence" value="ECO:0007669"/>
    <property type="project" value="InterPro"/>
</dbReference>
<evidence type="ECO:0000256" key="1">
    <source>
        <dbReference type="ARBA" id="ARBA00022741"/>
    </source>
</evidence>
<reference evidence="3 4" key="1">
    <citation type="submission" date="2017-01" db="EMBL/GenBank/DDBJ databases">
        <authorList>
            <person name="Mah S.A."/>
            <person name="Swanson W.J."/>
            <person name="Moy G.W."/>
            <person name="Vacquier V.D."/>
        </authorList>
    </citation>
    <scope>NUCLEOTIDE SEQUENCE [LARGE SCALE GENOMIC DNA]</scope>
    <source>
        <strain evidence="3 4">DSM 21219</strain>
    </source>
</reference>
<keyword evidence="3" id="KW-0131">Cell cycle</keyword>
<evidence type="ECO:0000256" key="2">
    <source>
        <dbReference type="ARBA" id="ARBA00022840"/>
    </source>
</evidence>
<keyword evidence="1" id="KW-0547">Nucleotide-binding</keyword>
<evidence type="ECO:0000313" key="4">
    <source>
        <dbReference type="Proteomes" id="UP000192455"/>
    </source>
</evidence>
<evidence type="ECO:0000313" key="3">
    <source>
        <dbReference type="EMBL" id="SIT80384.1"/>
    </source>
</evidence>
<organism evidence="3 4">
    <name type="scientific">Pontibaca methylaminivorans</name>
    <dbReference type="NCBI Taxonomy" id="515897"/>
    <lineage>
        <taxon>Bacteria</taxon>
        <taxon>Pseudomonadati</taxon>
        <taxon>Pseudomonadota</taxon>
        <taxon>Alphaproteobacteria</taxon>
        <taxon>Rhodobacterales</taxon>
        <taxon>Roseobacteraceae</taxon>
        <taxon>Pontibaca</taxon>
    </lineage>
</organism>
<dbReference type="Proteomes" id="UP000192455">
    <property type="component" value="Unassembled WGS sequence"/>
</dbReference>
<dbReference type="STRING" id="515897.SAMN05421849_1302"/>
<protein>
    <submittedName>
        <fullName evidence="3">Cell division protein ZapE</fullName>
    </submittedName>
</protein>
<dbReference type="Gene3D" id="3.40.50.300">
    <property type="entry name" value="P-loop containing nucleotide triphosphate hydrolases"/>
    <property type="match status" value="1"/>
</dbReference>
<dbReference type="GO" id="GO:0005737">
    <property type="term" value="C:cytoplasm"/>
    <property type="evidence" value="ECO:0007669"/>
    <property type="project" value="TreeGrafter"/>
</dbReference>
<dbReference type="SUPFAM" id="SSF52540">
    <property type="entry name" value="P-loop containing nucleoside triphosphate hydrolases"/>
    <property type="match status" value="1"/>
</dbReference>
<dbReference type="Pfam" id="PF03969">
    <property type="entry name" value="AFG1_ATPase"/>
    <property type="match status" value="1"/>
</dbReference>
<dbReference type="GO" id="GO:0051301">
    <property type="term" value="P:cell division"/>
    <property type="evidence" value="ECO:0007669"/>
    <property type="project" value="UniProtKB-KW"/>
</dbReference>
<name>A0A1R3WR29_9RHOB</name>
<dbReference type="NCBIfam" id="NF040713">
    <property type="entry name" value="ZapE"/>
    <property type="match status" value="1"/>
</dbReference>
<dbReference type="GO" id="GO:0005524">
    <property type="term" value="F:ATP binding"/>
    <property type="evidence" value="ECO:0007669"/>
    <property type="project" value="UniProtKB-KW"/>
</dbReference>